<reference evidence="3 4" key="1">
    <citation type="journal article" date="2019" name="Sci. Data">
        <title>Hybrid genome assembly and annotation of Danionella translucida.</title>
        <authorList>
            <person name="Kadobianskyi M."/>
            <person name="Schulze L."/>
            <person name="Schuelke M."/>
            <person name="Judkewitz B."/>
        </authorList>
    </citation>
    <scope>NUCLEOTIDE SEQUENCE [LARGE SCALE GENOMIC DNA]</scope>
    <source>
        <strain evidence="3 4">Bolton</strain>
    </source>
</reference>
<keyword evidence="4" id="KW-1185">Reference proteome</keyword>
<evidence type="ECO:0000313" key="4">
    <source>
        <dbReference type="Proteomes" id="UP000316079"/>
    </source>
</evidence>
<feature type="compositionally biased region" description="Polar residues" evidence="1">
    <location>
        <begin position="46"/>
        <end position="57"/>
    </location>
</feature>
<feature type="region of interest" description="Disordered" evidence="1">
    <location>
        <begin position="359"/>
        <end position="392"/>
    </location>
</feature>
<feature type="domain" description="PCI" evidence="2">
    <location>
        <begin position="490"/>
        <end position="654"/>
    </location>
</feature>
<dbReference type="InterPro" id="IPR005062">
    <property type="entry name" value="SAC3/GANP/THP3_conserved"/>
</dbReference>
<dbReference type="PANTHER" id="PTHR12436:SF4">
    <property type="entry name" value="LEUKOCYTE RECEPTOR CLUSTER MEMBER 8"/>
    <property type="match status" value="1"/>
</dbReference>
<dbReference type="PROSITE" id="PS50250">
    <property type="entry name" value="PCI"/>
    <property type="match status" value="1"/>
</dbReference>
<dbReference type="AlphaFoldDB" id="A0A553RHS2"/>
<feature type="compositionally biased region" description="Pro residues" evidence="1">
    <location>
        <begin position="29"/>
        <end position="45"/>
    </location>
</feature>
<gene>
    <name evidence="3" type="ORF">DNTS_032282</name>
</gene>
<proteinExistence type="predicted"/>
<accession>A0A553RHS2</accession>
<name>A0A553RHS2_9TELE</name>
<feature type="compositionally biased region" description="Basic and acidic residues" evidence="1">
    <location>
        <begin position="359"/>
        <end position="368"/>
    </location>
</feature>
<dbReference type="OrthoDB" id="199574at2759"/>
<feature type="compositionally biased region" description="Low complexity" evidence="1">
    <location>
        <begin position="83"/>
        <end position="100"/>
    </location>
</feature>
<dbReference type="PANTHER" id="PTHR12436">
    <property type="entry name" value="80 KDA MCM3-ASSOCIATED PROTEIN"/>
    <property type="match status" value="1"/>
</dbReference>
<evidence type="ECO:0000313" key="3">
    <source>
        <dbReference type="EMBL" id="TRZ01731.1"/>
    </source>
</evidence>
<comment type="caution">
    <text evidence="3">The sequence shown here is derived from an EMBL/GenBank/DDBJ whole genome shotgun (WGS) entry which is preliminary data.</text>
</comment>
<dbReference type="EMBL" id="SRMA01024047">
    <property type="protein sequence ID" value="TRZ01731.1"/>
    <property type="molecule type" value="Genomic_DNA"/>
</dbReference>
<dbReference type="STRING" id="623744.A0A553RHS2"/>
<dbReference type="Gene3D" id="1.25.40.990">
    <property type="match status" value="1"/>
</dbReference>
<dbReference type="InterPro" id="IPR045107">
    <property type="entry name" value="SAC3/GANP/THP3"/>
</dbReference>
<organism evidence="3 4">
    <name type="scientific">Danionella cerebrum</name>
    <dbReference type="NCBI Taxonomy" id="2873325"/>
    <lineage>
        <taxon>Eukaryota</taxon>
        <taxon>Metazoa</taxon>
        <taxon>Chordata</taxon>
        <taxon>Craniata</taxon>
        <taxon>Vertebrata</taxon>
        <taxon>Euteleostomi</taxon>
        <taxon>Actinopterygii</taxon>
        <taxon>Neopterygii</taxon>
        <taxon>Teleostei</taxon>
        <taxon>Ostariophysi</taxon>
        <taxon>Cypriniformes</taxon>
        <taxon>Danionidae</taxon>
        <taxon>Danioninae</taxon>
        <taxon>Danionella</taxon>
    </lineage>
</organism>
<sequence length="654" mass="72046">MPKIEDQSSSFSTQPPPPATPQSPKSTDQPPPPPPVHPQPNPQYPLSPTQTPYNSSGAMPYNPADSNPSMRGYNPGQIRAGFQGYKPQTYQPPQQQASGQGPYGGEVRQDPKNTNTSNTNKGGQQLWQRMKQAPGTGAVKFNIQKRLYVTANHNFPAGEHEITVTTMANPLPGTTVSTSSTPAGSGQARPQDWPQAMKEYVQRCFTACESEEDKDRTEKLLKDILQSRLQDGSAYTIDWSREPLPEQSRLAGRGFLNAPRKIQLVEVGLLVAEVVEGLETAETCFLKEVLLAPPGRPTPHHAPLPLRADTETGAGITTVTLTLSQIAAGRVILVFSSPVDNRRVVEAVGQKGSVVEVREGEEAKRTEGAENLGGHVGKKRKGGSAGLDFHDPNREAKKQSRAARFHTKLRTEPLVLNINMFDLPNGSQEGGSWEDCPITGTCQDITKNYLRLTCAPDPSTVRPVPVQGVRTEFTVEVYETHARIALEKGDHEEFNQCQTQLKALYKDCPSENVGEFTAYRLIYYIFTKNSGDLTTELVYLTPELRADPCVAHALELRTAWALGNFHRFFRLYQKAPRMAAYLIDKFVERERNQALRAIVKTFRPSVPVEYVQSSLAFPDLDTCLAFLTDLGVTFVPSDPTKIDCKVSSSSLTTS</sequence>
<protein>
    <recommendedName>
        <fullName evidence="2">PCI domain-containing protein</fullName>
    </recommendedName>
</protein>
<dbReference type="Pfam" id="PF03399">
    <property type="entry name" value="SAC3_GANP"/>
    <property type="match status" value="1"/>
</dbReference>
<dbReference type="GO" id="GO:0005634">
    <property type="term" value="C:nucleus"/>
    <property type="evidence" value="ECO:0007669"/>
    <property type="project" value="TreeGrafter"/>
</dbReference>
<evidence type="ECO:0000259" key="2">
    <source>
        <dbReference type="PROSITE" id="PS50250"/>
    </source>
</evidence>
<evidence type="ECO:0000256" key="1">
    <source>
        <dbReference type="SAM" id="MobiDB-lite"/>
    </source>
</evidence>
<feature type="region of interest" description="Disordered" evidence="1">
    <location>
        <begin position="1"/>
        <end position="124"/>
    </location>
</feature>
<dbReference type="InterPro" id="IPR000717">
    <property type="entry name" value="PCI_dom"/>
</dbReference>
<dbReference type="Proteomes" id="UP000316079">
    <property type="component" value="Unassembled WGS sequence"/>
</dbReference>